<keyword evidence="3 4" id="KW-0472">Membrane</keyword>
<evidence type="ECO:0000256" key="3">
    <source>
        <dbReference type="ARBA" id="ARBA00023136"/>
    </source>
</evidence>
<evidence type="ECO:0000256" key="1">
    <source>
        <dbReference type="ARBA" id="ARBA00022475"/>
    </source>
</evidence>
<keyword evidence="2 4" id="KW-0963">Cytoplasm</keyword>
<dbReference type="RefSeq" id="WP_248209213.1">
    <property type="nucleotide sequence ID" value="NZ_JALNMH010000008.1"/>
</dbReference>
<dbReference type="InterPro" id="IPR007451">
    <property type="entry name" value="HflD"/>
</dbReference>
<dbReference type="EMBL" id="JALNMH010000008">
    <property type="protein sequence ID" value="MCK7594166.1"/>
    <property type="molecule type" value="Genomic_DNA"/>
</dbReference>
<evidence type="ECO:0000256" key="2">
    <source>
        <dbReference type="ARBA" id="ARBA00022490"/>
    </source>
</evidence>
<gene>
    <name evidence="4" type="primary">hflD</name>
    <name evidence="5" type="ORF">M0G41_10840</name>
</gene>
<dbReference type="PANTHER" id="PTHR38100">
    <property type="entry name" value="HIGH FREQUENCY LYSOGENIZATION PROTEIN HFLD"/>
    <property type="match status" value="1"/>
</dbReference>
<dbReference type="Proteomes" id="UP001431449">
    <property type="component" value="Unassembled WGS sequence"/>
</dbReference>
<dbReference type="Gene3D" id="1.10.3890.10">
    <property type="entry name" value="HflD-like"/>
    <property type="match status" value="1"/>
</dbReference>
<dbReference type="InterPro" id="IPR035932">
    <property type="entry name" value="HflD-like_sf"/>
</dbReference>
<accession>A0ABT0GHZ0</accession>
<protein>
    <recommendedName>
        <fullName evidence="4">High frequency lysogenization protein HflD homolog</fullName>
    </recommendedName>
</protein>
<sequence>MKERALALAGLLQAADAVVELAGEGKGDPAALATAIDSIFRIDADSTEAVFGGPEQLRKGLSLLAAHAGGQPGSSATQGRIAFTVLQVERKLAGRRDLMQKIQDGILRLAPQHLREGPADPALLAELGELYARTISTLSPRVLVQGDPQQLSRNEVVMAIRALLLAAVRSAVLWRQLGGSYWDLFLRRGQIAQSAKRWLGTLP</sequence>
<name>A0ABT0GHZ0_9GAMM</name>
<keyword evidence="6" id="KW-1185">Reference proteome</keyword>
<proteinExistence type="inferred from homology"/>
<reference evidence="5" key="1">
    <citation type="submission" date="2022-04" db="EMBL/GenBank/DDBJ databases">
        <title>Lysobacter sp. CAU 1642 isolated from sea sand.</title>
        <authorList>
            <person name="Kim W."/>
        </authorList>
    </citation>
    <scope>NUCLEOTIDE SEQUENCE</scope>
    <source>
        <strain evidence="5">CAU 1642</strain>
    </source>
</reference>
<evidence type="ECO:0000256" key="4">
    <source>
        <dbReference type="HAMAP-Rule" id="MF_00695"/>
    </source>
</evidence>
<comment type="caution">
    <text evidence="5">The sequence shown here is derived from an EMBL/GenBank/DDBJ whole genome shotgun (WGS) entry which is preliminary data.</text>
</comment>
<comment type="subcellular location">
    <subcellularLocation>
        <location evidence="4">Cytoplasm</location>
    </subcellularLocation>
    <subcellularLocation>
        <location evidence="4">Cell membrane</location>
        <topology evidence="4">Peripheral membrane protein</topology>
        <orientation evidence="4">Cytoplasmic side</orientation>
    </subcellularLocation>
</comment>
<organism evidence="5 6">
    <name type="scientific">Pseudomarimonas salicorniae</name>
    <dbReference type="NCBI Taxonomy" id="2933270"/>
    <lineage>
        <taxon>Bacteria</taxon>
        <taxon>Pseudomonadati</taxon>
        <taxon>Pseudomonadota</taxon>
        <taxon>Gammaproteobacteria</taxon>
        <taxon>Lysobacterales</taxon>
        <taxon>Lysobacteraceae</taxon>
        <taxon>Pseudomarimonas</taxon>
    </lineage>
</organism>
<keyword evidence="1 4" id="KW-1003">Cell membrane</keyword>
<evidence type="ECO:0000313" key="5">
    <source>
        <dbReference type="EMBL" id="MCK7594166.1"/>
    </source>
</evidence>
<dbReference type="Pfam" id="PF04356">
    <property type="entry name" value="DUF489"/>
    <property type="match status" value="1"/>
</dbReference>
<dbReference type="PANTHER" id="PTHR38100:SF1">
    <property type="entry name" value="HIGH FREQUENCY LYSOGENIZATION PROTEIN HFLD"/>
    <property type="match status" value="1"/>
</dbReference>
<comment type="similarity">
    <text evidence="4">Belongs to the HflD family.</text>
</comment>
<evidence type="ECO:0000313" key="6">
    <source>
        <dbReference type="Proteomes" id="UP001431449"/>
    </source>
</evidence>
<dbReference type="SUPFAM" id="SSF101322">
    <property type="entry name" value="YcfC-like"/>
    <property type="match status" value="1"/>
</dbReference>
<dbReference type="HAMAP" id="MF_00695">
    <property type="entry name" value="HflD_protein"/>
    <property type="match status" value="1"/>
</dbReference>